<sequence>MINFIISIQYVFYSLNLKVINSLHYFTNFFTLKILILLHISTTRVLELIEFLMTSSRSPKDYRETKVKGQG</sequence>
<evidence type="ECO:0000313" key="1">
    <source>
        <dbReference type="EMBL" id="QHN76869.1"/>
    </source>
</evidence>
<name>A0A6B9V687_ARAHY</name>
<accession>A0A6B9V687</accession>
<proteinExistence type="predicted"/>
<organism evidence="1 2">
    <name type="scientific">Arachis hypogaea</name>
    <name type="common">Peanut</name>
    <dbReference type="NCBI Taxonomy" id="3818"/>
    <lineage>
        <taxon>Eukaryota</taxon>
        <taxon>Viridiplantae</taxon>
        <taxon>Streptophyta</taxon>
        <taxon>Embryophyta</taxon>
        <taxon>Tracheophyta</taxon>
        <taxon>Spermatophyta</taxon>
        <taxon>Magnoliopsida</taxon>
        <taxon>eudicotyledons</taxon>
        <taxon>Gunneridae</taxon>
        <taxon>Pentapetalae</taxon>
        <taxon>rosids</taxon>
        <taxon>fabids</taxon>
        <taxon>Fabales</taxon>
        <taxon>Fabaceae</taxon>
        <taxon>Papilionoideae</taxon>
        <taxon>50 kb inversion clade</taxon>
        <taxon>dalbergioids sensu lato</taxon>
        <taxon>Dalbergieae</taxon>
        <taxon>Pterocarpus clade</taxon>
        <taxon>Arachis</taxon>
    </lineage>
</organism>
<evidence type="ECO:0000313" key="2">
    <source>
        <dbReference type="Proteomes" id="UP000464620"/>
    </source>
</evidence>
<dbReference type="Proteomes" id="UP000464620">
    <property type="component" value="Chromosome B09"/>
</dbReference>
<protein>
    <submittedName>
        <fullName evidence="1">Uncharacterized protein</fullName>
    </submittedName>
</protein>
<dbReference type="AlphaFoldDB" id="A0A6B9V687"/>
<gene>
    <name evidence="1" type="ORF">DS421_19g647680</name>
</gene>
<dbReference type="EMBL" id="CP031001">
    <property type="protein sequence ID" value="QHN76869.1"/>
    <property type="molecule type" value="Genomic_DNA"/>
</dbReference>
<reference evidence="1 2" key="1">
    <citation type="submission" date="2020-01" db="EMBL/GenBank/DDBJ databases">
        <title>Genome sequence of Arachis hypogaea, cultivar Shitouqi.</title>
        <authorList>
            <person name="Zhuang W."/>
            <person name="Chen H."/>
            <person name="Varshney R."/>
            <person name="Wang D."/>
            <person name="Ming R."/>
        </authorList>
    </citation>
    <scope>NUCLEOTIDE SEQUENCE [LARGE SCALE GENOMIC DNA]</scope>
    <source>
        <tissue evidence="1">Young leaf</tissue>
    </source>
</reference>